<keyword evidence="1" id="KW-0175">Coiled coil</keyword>
<keyword evidence="4" id="KW-1185">Reference proteome</keyword>
<protein>
    <submittedName>
        <fullName evidence="3">Uncharacterized protein</fullName>
    </submittedName>
</protein>
<accession>A0A4S8L5R6</accession>
<feature type="compositionally biased region" description="Acidic residues" evidence="2">
    <location>
        <begin position="921"/>
        <end position="948"/>
    </location>
</feature>
<feature type="compositionally biased region" description="Low complexity" evidence="2">
    <location>
        <begin position="22"/>
        <end position="34"/>
    </location>
</feature>
<evidence type="ECO:0000256" key="1">
    <source>
        <dbReference type="SAM" id="Coils"/>
    </source>
</evidence>
<dbReference type="EMBL" id="ML179665">
    <property type="protein sequence ID" value="THU83408.1"/>
    <property type="molecule type" value="Genomic_DNA"/>
</dbReference>
<feature type="coiled-coil region" evidence="1">
    <location>
        <begin position="95"/>
        <end position="157"/>
    </location>
</feature>
<dbReference type="Gene3D" id="1.10.287.1490">
    <property type="match status" value="1"/>
</dbReference>
<evidence type="ECO:0000256" key="2">
    <source>
        <dbReference type="SAM" id="MobiDB-lite"/>
    </source>
</evidence>
<dbReference type="OrthoDB" id="3236156at2759"/>
<gene>
    <name evidence="3" type="ORF">K435DRAFT_871325</name>
</gene>
<reference evidence="3 4" key="1">
    <citation type="journal article" date="2019" name="Nat. Ecol. Evol.">
        <title>Megaphylogeny resolves global patterns of mushroom evolution.</title>
        <authorList>
            <person name="Varga T."/>
            <person name="Krizsan K."/>
            <person name="Foldi C."/>
            <person name="Dima B."/>
            <person name="Sanchez-Garcia M."/>
            <person name="Sanchez-Ramirez S."/>
            <person name="Szollosi G.J."/>
            <person name="Szarkandi J.G."/>
            <person name="Papp V."/>
            <person name="Albert L."/>
            <person name="Andreopoulos W."/>
            <person name="Angelini C."/>
            <person name="Antonin V."/>
            <person name="Barry K.W."/>
            <person name="Bougher N.L."/>
            <person name="Buchanan P."/>
            <person name="Buyck B."/>
            <person name="Bense V."/>
            <person name="Catcheside P."/>
            <person name="Chovatia M."/>
            <person name="Cooper J."/>
            <person name="Damon W."/>
            <person name="Desjardin D."/>
            <person name="Finy P."/>
            <person name="Geml J."/>
            <person name="Haridas S."/>
            <person name="Hughes K."/>
            <person name="Justo A."/>
            <person name="Karasinski D."/>
            <person name="Kautmanova I."/>
            <person name="Kiss B."/>
            <person name="Kocsube S."/>
            <person name="Kotiranta H."/>
            <person name="LaButti K.M."/>
            <person name="Lechner B.E."/>
            <person name="Liimatainen K."/>
            <person name="Lipzen A."/>
            <person name="Lukacs Z."/>
            <person name="Mihaltcheva S."/>
            <person name="Morgado L.N."/>
            <person name="Niskanen T."/>
            <person name="Noordeloos M.E."/>
            <person name="Ohm R.A."/>
            <person name="Ortiz-Santana B."/>
            <person name="Ovrebo C."/>
            <person name="Racz N."/>
            <person name="Riley R."/>
            <person name="Savchenko A."/>
            <person name="Shiryaev A."/>
            <person name="Soop K."/>
            <person name="Spirin V."/>
            <person name="Szebenyi C."/>
            <person name="Tomsovsky M."/>
            <person name="Tulloss R.E."/>
            <person name="Uehling J."/>
            <person name="Grigoriev I.V."/>
            <person name="Vagvolgyi C."/>
            <person name="Papp T."/>
            <person name="Martin F.M."/>
            <person name="Miettinen O."/>
            <person name="Hibbett D.S."/>
            <person name="Nagy L.G."/>
        </authorList>
    </citation>
    <scope>NUCLEOTIDE SEQUENCE [LARGE SCALE GENOMIC DNA]</scope>
    <source>
        <strain evidence="3 4">CBS 962.96</strain>
    </source>
</reference>
<feature type="region of interest" description="Disordered" evidence="2">
    <location>
        <begin position="1"/>
        <end position="58"/>
    </location>
</feature>
<dbReference type="AlphaFoldDB" id="A0A4S8L5R6"/>
<proteinExistence type="predicted"/>
<name>A0A4S8L5R6_DENBC</name>
<evidence type="ECO:0000313" key="4">
    <source>
        <dbReference type="Proteomes" id="UP000297245"/>
    </source>
</evidence>
<evidence type="ECO:0000313" key="3">
    <source>
        <dbReference type="EMBL" id="THU83408.1"/>
    </source>
</evidence>
<dbReference type="Proteomes" id="UP000297245">
    <property type="component" value="Unassembled WGS sequence"/>
</dbReference>
<feature type="region of interest" description="Disordered" evidence="2">
    <location>
        <begin position="920"/>
        <end position="948"/>
    </location>
</feature>
<sequence length="948" mass="108495">MPSAAEKQIRWGRGQKRKRANRAAQTAAATAARNHNNGNDNVYYSDDDKENEPLSPDPRVMTLEKDVAKQKGRADHFKVVKDKLQKKFTYWKGRADGLEKEKKELKVEVKGRNKEVRELTRDVKKARMEVEDVKKDVLGLKEKNKQYQTQIRALNEQVKRIPSRLGTAIQRVTDMYTQLPKEDDKRVFHFKKSGGRYGVITDETRDVIMDLVALDEVPANRVTRVFKRIAGLFGYTVDDEVSRRSVARIMKEGGNASKLHFIDTVKTAKGITLSGDGTSHKNETYETKNATVIQEGNQRLQFFLGIKQAVNHTSETQLEGWIELIQDMYHLAYESGLCSKEDARKKLFRLMTEWKRICERDVRGEKATTRMTDLEYGVLILKCAEQAVREIGGPAVWDTLSPKEREACLESARRQLVRDIGESEFEKLSEEEKANVDFFLWAGCCMHKEMNSFKGGCVGMEQFWVANNIEGPKKMYNRDNAAAVQLAPSTDASRRANEITKGGAVKVASLCGAVFCHKDRKRGAQDTLRFFFDSVLGFVISFPDTNNTRFQSHAEACAVLITYLELFIQFLIYMKENKVSRKLNHMEQNVLDGLQCIPTRHEICVITLYWLSISVPYMREVRGPYREKDNVLELGKLHRRVVAFIDVLINDPNLLIGSDASYEKGSLDGQLWERPEAFYAVHRHIPHLPHLRGVLIAFLKAARETWLRFSSEYADGGAISKATSEQIERAWMESTNDLCEGDFATFRQASRRNPTMSLVQYNSRKMFKKNGTSDYIRTLSPEMRRFLCKITREQDASGANREEKLKLASHRQHVAEENIKKDQVKKDKKKAESDAIDAVSPLTTITDLNHACSLGTRSNGYLTVNALEMHLKWHQKYGAPDAVPKQKKDWGKTRMDKIEMLRTAIDKYIDLKNLGEFRTDVEDDSETEDVEVTVEDLDGYDSEADYYQ</sequence>
<organism evidence="3 4">
    <name type="scientific">Dendrothele bispora (strain CBS 962.96)</name>
    <dbReference type="NCBI Taxonomy" id="1314807"/>
    <lineage>
        <taxon>Eukaryota</taxon>
        <taxon>Fungi</taxon>
        <taxon>Dikarya</taxon>
        <taxon>Basidiomycota</taxon>
        <taxon>Agaricomycotina</taxon>
        <taxon>Agaricomycetes</taxon>
        <taxon>Agaricomycetidae</taxon>
        <taxon>Agaricales</taxon>
        <taxon>Agaricales incertae sedis</taxon>
        <taxon>Dendrothele</taxon>
    </lineage>
</organism>